<proteinExistence type="predicted"/>
<dbReference type="AlphaFoldDB" id="A0AAU7CBB7"/>
<sequence>MTYSQITGPTDSDSPLRDADDSTWINRRTTELAQRAANARKGSGRRRLIDPSTCERDYSQAEVEFMKAMQAYKTTSGRMFPTWGEVLQVIHGLGYQKLGPEESTDDPSE</sequence>
<evidence type="ECO:0000256" key="1">
    <source>
        <dbReference type="SAM" id="MobiDB-lite"/>
    </source>
</evidence>
<reference evidence="2" key="1">
    <citation type="submission" date="2024-05" db="EMBL/GenBank/DDBJ databases">
        <title>Planctomycetes of the genus Singulisphaera possess chitinolytic capabilities.</title>
        <authorList>
            <person name="Ivanova A."/>
        </authorList>
    </citation>
    <scope>NUCLEOTIDE SEQUENCE</scope>
    <source>
        <strain evidence="2">Ch08T</strain>
    </source>
</reference>
<feature type="compositionally biased region" description="Polar residues" evidence="1">
    <location>
        <begin position="1"/>
        <end position="13"/>
    </location>
</feature>
<protein>
    <submittedName>
        <fullName evidence="2">Uncharacterized protein</fullName>
    </submittedName>
</protein>
<organism evidence="2">
    <name type="scientific">Singulisphaera sp. Ch08</name>
    <dbReference type="NCBI Taxonomy" id="3120278"/>
    <lineage>
        <taxon>Bacteria</taxon>
        <taxon>Pseudomonadati</taxon>
        <taxon>Planctomycetota</taxon>
        <taxon>Planctomycetia</taxon>
        <taxon>Isosphaerales</taxon>
        <taxon>Isosphaeraceae</taxon>
        <taxon>Singulisphaera</taxon>
    </lineage>
</organism>
<accession>A0AAU7CBB7</accession>
<gene>
    <name evidence="2" type="ORF">V5E97_29300</name>
</gene>
<dbReference type="RefSeq" id="WP_406695140.1">
    <property type="nucleotide sequence ID" value="NZ_CP155447.1"/>
</dbReference>
<feature type="region of interest" description="Disordered" evidence="1">
    <location>
        <begin position="1"/>
        <end position="20"/>
    </location>
</feature>
<evidence type="ECO:0000313" key="2">
    <source>
        <dbReference type="EMBL" id="XBH02398.1"/>
    </source>
</evidence>
<dbReference type="EMBL" id="CP155447">
    <property type="protein sequence ID" value="XBH02398.1"/>
    <property type="molecule type" value="Genomic_DNA"/>
</dbReference>
<name>A0AAU7CBB7_9BACT</name>